<proteinExistence type="predicted"/>
<name>A0A167W2M0_9AGAM</name>
<organism evidence="1 2">
    <name type="scientific">Athelia psychrophila</name>
    <dbReference type="NCBI Taxonomy" id="1759441"/>
    <lineage>
        <taxon>Eukaryota</taxon>
        <taxon>Fungi</taxon>
        <taxon>Dikarya</taxon>
        <taxon>Basidiomycota</taxon>
        <taxon>Agaricomycotina</taxon>
        <taxon>Agaricomycetes</taxon>
        <taxon>Agaricomycetidae</taxon>
        <taxon>Atheliales</taxon>
        <taxon>Atheliaceae</taxon>
        <taxon>Athelia</taxon>
    </lineage>
</organism>
<evidence type="ECO:0000313" key="2">
    <source>
        <dbReference type="Proteomes" id="UP000076532"/>
    </source>
</evidence>
<accession>A0A167W2M0</accession>
<dbReference type="OrthoDB" id="3246510at2759"/>
<dbReference type="EMBL" id="KV417827">
    <property type="protein sequence ID" value="KZP05626.1"/>
    <property type="molecule type" value="Genomic_DNA"/>
</dbReference>
<protein>
    <submittedName>
        <fullName evidence="1">Uncharacterized protein</fullName>
    </submittedName>
</protein>
<dbReference type="Proteomes" id="UP000076532">
    <property type="component" value="Unassembled WGS sequence"/>
</dbReference>
<gene>
    <name evidence="1" type="ORF">FIBSPDRAFT_967106</name>
</gene>
<dbReference type="AlphaFoldDB" id="A0A167W2M0"/>
<keyword evidence="2" id="KW-1185">Reference proteome</keyword>
<evidence type="ECO:0000313" key="1">
    <source>
        <dbReference type="EMBL" id="KZP05626.1"/>
    </source>
</evidence>
<reference evidence="1 2" key="1">
    <citation type="journal article" date="2016" name="Mol. Biol. Evol.">
        <title>Comparative Genomics of Early-Diverging Mushroom-Forming Fungi Provides Insights into the Origins of Lignocellulose Decay Capabilities.</title>
        <authorList>
            <person name="Nagy L.G."/>
            <person name="Riley R."/>
            <person name="Tritt A."/>
            <person name="Adam C."/>
            <person name="Daum C."/>
            <person name="Floudas D."/>
            <person name="Sun H."/>
            <person name="Yadav J.S."/>
            <person name="Pangilinan J."/>
            <person name="Larsson K.H."/>
            <person name="Matsuura K."/>
            <person name="Barry K."/>
            <person name="Labutti K."/>
            <person name="Kuo R."/>
            <person name="Ohm R.A."/>
            <person name="Bhattacharya S.S."/>
            <person name="Shirouzu T."/>
            <person name="Yoshinaga Y."/>
            <person name="Martin F.M."/>
            <person name="Grigoriev I.V."/>
            <person name="Hibbett D.S."/>
        </authorList>
    </citation>
    <scope>NUCLEOTIDE SEQUENCE [LARGE SCALE GENOMIC DNA]</scope>
    <source>
        <strain evidence="1 2">CBS 109695</strain>
    </source>
</reference>
<sequence>MSWIYSYVPVFSNTNLQPYLHEKEIEVNSLNSKLNSLNSKVPSLNQTLLDALEHNQEQKCTVLVQEPKIEEKEHAFRLSILEQDIAKGKDTIDNYHSKMGQADTGHPLLQERFDEQPLTLRITKEANGDLDVSLNDLDEQLKGCRVLAQSNTHPVDMAVIPQRYTAFKLIADKCQTDLVMIQQTHTTLNGRLVDMAVTEEENASLKVIADKC</sequence>